<dbReference type="EMBL" id="CP051464">
    <property type="protein sequence ID" value="QJC95422.1"/>
    <property type="molecule type" value="Genomic_DNA"/>
</dbReference>
<gene>
    <name evidence="2" type="primary">ygaN</name>
    <name evidence="2" type="ORF">HC660_09440</name>
</gene>
<evidence type="ECO:0000313" key="2">
    <source>
        <dbReference type="EMBL" id="QJC95422.1"/>
    </source>
</evidence>
<sequence>MRILISAFSLMIMLSACGNTKHMEIKEADVSDIEKNRMKIAAPHSFAAEVTNINESISEADMYIEHYQNGKLVETIGPITADYTEENPDTLQFVYFENEEEKKKMSTVDFGIVDEQGSSTAASSFQRDVSSTQEMTQNISSAEPISFGKPVLIGSSIKDSNGTMKTSENKNELIKHKDALLYYVELHK</sequence>
<accession>A0ABX6LUL2</accession>
<evidence type="ECO:0000256" key="1">
    <source>
        <dbReference type="SAM" id="SignalP"/>
    </source>
</evidence>
<organism evidence="2 3">
    <name type="scientific">Bacillus mojavensis</name>
    <dbReference type="NCBI Taxonomy" id="72360"/>
    <lineage>
        <taxon>Bacteria</taxon>
        <taxon>Bacillati</taxon>
        <taxon>Bacillota</taxon>
        <taxon>Bacilli</taxon>
        <taxon>Bacillales</taxon>
        <taxon>Bacillaceae</taxon>
        <taxon>Bacillus</taxon>
    </lineage>
</organism>
<proteinExistence type="predicted"/>
<dbReference type="Proteomes" id="UP000501048">
    <property type="component" value="Chromosome"/>
</dbReference>
<feature type="signal peptide" evidence="1">
    <location>
        <begin position="1"/>
        <end position="18"/>
    </location>
</feature>
<feature type="chain" id="PRO_5047387822" evidence="1">
    <location>
        <begin position="19"/>
        <end position="188"/>
    </location>
</feature>
<evidence type="ECO:0000313" key="3">
    <source>
        <dbReference type="Proteomes" id="UP000501048"/>
    </source>
</evidence>
<reference evidence="2 3" key="1">
    <citation type="submission" date="2020-04" db="EMBL/GenBank/DDBJ databases">
        <title>Plant growth promoting and environmental Bacillus: genomic and epigenetic comparison.</title>
        <authorList>
            <person name="Reva O.N."/>
            <person name="Lutz S."/>
            <person name="Ahrens C.H."/>
        </authorList>
    </citation>
    <scope>NUCLEOTIDE SEQUENCE [LARGE SCALE GENOMIC DNA]</scope>
    <source>
        <strain evidence="2 3">UCMB5075</strain>
    </source>
</reference>
<protein>
    <submittedName>
        <fullName evidence="2">YgaN</fullName>
    </submittedName>
</protein>
<dbReference type="PROSITE" id="PS51257">
    <property type="entry name" value="PROKAR_LIPOPROTEIN"/>
    <property type="match status" value="1"/>
</dbReference>
<name>A0ABX6LUL2_BACMO</name>
<keyword evidence="3" id="KW-1185">Reference proteome</keyword>
<keyword evidence="1" id="KW-0732">Signal</keyword>